<dbReference type="Proteomes" id="UP000178935">
    <property type="component" value="Unassembled WGS sequence"/>
</dbReference>
<keyword evidence="4 10" id="KW-0699">rRNA-binding</keyword>
<sequence>MDNIKARVISEHKGAYKVINENGEFLAKVTGKQMFTAKSREDYPAIGDFVIIDELPENNAVIKSILPRQSIIKRKYGDKNKSGEKSDTQIIAVNIDIAFIVQSLGRDYNLNRFERYFSILSDGSIKPAIILNKIDLVSKQELDEVLSQIKNRFPNVDVILTSTITDKDLSGLKNYLQVGKTYCFLGSSGVGKSSIINKLLGNPPAGGLIKTEQISSYSDRGKHITTTRQMYFLESGAIVIDNPGIREVGLTDADATLESLFDKITELSLQCKFNDCTHTQEIGCNVLKAVKVGEIDKKQFENYLNLKKEAEFYKMSEIEKKEKERDFGKFIKKAKKDLKDYSIKN</sequence>
<reference evidence="13 14" key="1">
    <citation type="journal article" date="2016" name="Nat. Commun.">
        <title>Thousands of microbial genomes shed light on interconnected biogeochemical processes in an aquifer system.</title>
        <authorList>
            <person name="Anantharaman K."/>
            <person name="Brown C.T."/>
            <person name="Hug L.A."/>
            <person name="Sharon I."/>
            <person name="Castelle C.J."/>
            <person name="Probst A.J."/>
            <person name="Thomas B.C."/>
            <person name="Singh A."/>
            <person name="Wilkins M.J."/>
            <person name="Karaoz U."/>
            <person name="Brodie E.L."/>
            <person name="Williams K.H."/>
            <person name="Hubbard S.S."/>
            <person name="Banfield J.F."/>
        </authorList>
    </citation>
    <scope>NUCLEOTIDE SEQUENCE [LARGE SCALE GENOMIC DNA]</scope>
</reference>
<dbReference type="NCBIfam" id="TIGR00157">
    <property type="entry name" value="ribosome small subunit-dependent GTPase A"/>
    <property type="match status" value="1"/>
</dbReference>
<dbReference type="HAMAP" id="MF_01820">
    <property type="entry name" value="GTPase_RsgA"/>
    <property type="match status" value="1"/>
</dbReference>
<evidence type="ECO:0000313" key="13">
    <source>
        <dbReference type="EMBL" id="OGZ88501.1"/>
    </source>
</evidence>
<protein>
    <recommendedName>
        <fullName evidence="10">Small ribosomal subunit biogenesis GTPase RsgA</fullName>
        <ecNumber evidence="10">3.6.1.-</ecNumber>
    </recommendedName>
</protein>
<dbReference type="PANTHER" id="PTHR32120">
    <property type="entry name" value="SMALL RIBOSOMAL SUBUNIT BIOGENESIS GTPASE RSGA"/>
    <property type="match status" value="1"/>
</dbReference>
<dbReference type="Pfam" id="PF03193">
    <property type="entry name" value="RsgA_GTPase"/>
    <property type="match status" value="1"/>
</dbReference>
<evidence type="ECO:0000256" key="7">
    <source>
        <dbReference type="ARBA" id="ARBA00022833"/>
    </source>
</evidence>
<dbReference type="GO" id="GO:0005525">
    <property type="term" value="F:GTP binding"/>
    <property type="evidence" value="ECO:0007669"/>
    <property type="project" value="UniProtKB-UniRule"/>
</dbReference>
<keyword evidence="8 10" id="KW-0694">RNA-binding</keyword>
<feature type="binding site" evidence="10">
    <location>
        <position position="276"/>
    </location>
    <ligand>
        <name>Zn(2+)</name>
        <dbReference type="ChEBI" id="CHEBI:29105"/>
    </ligand>
</feature>
<feature type="domain" description="CP-type G" evidence="12">
    <location>
        <begin position="85"/>
        <end position="248"/>
    </location>
</feature>
<accession>A0A1G2JPW6</accession>
<comment type="similarity">
    <text evidence="10">Belongs to the TRAFAC class YlqF/YawG GTPase family. RsgA subfamily.</text>
</comment>
<dbReference type="AlphaFoldDB" id="A0A1G2JPW6"/>
<dbReference type="InterPro" id="IPR027417">
    <property type="entry name" value="P-loop_NTPase"/>
</dbReference>
<evidence type="ECO:0000256" key="8">
    <source>
        <dbReference type="ARBA" id="ARBA00022884"/>
    </source>
</evidence>
<feature type="domain" description="EngC GTPase" evidence="11">
    <location>
        <begin position="93"/>
        <end position="246"/>
    </location>
</feature>
<dbReference type="PANTHER" id="PTHR32120:SF10">
    <property type="entry name" value="SMALL RIBOSOMAL SUBUNIT BIOGENESIS GTPASE RSGA"/>
    <property type="match status" value="1"/>
</dbReference>
<dbReference type="GO" id="GO:0019843">
    <property type="term" value="F:rRNA binding"/>
    <property type="evidence" value="ECO:0007669"/>
    <property type="project" value="UniProtKB-KW"/>
</dbReference>
<dbReference type="InterPro" id="IPR030378">
    <property type="entry name" value="G_CP_dom"/>
</dbReference>
<evidence type="ECO:0000256" key="3">
    <source>
        <dbReference type="ARBA" id="ARBA00022723"/>
    </source>
</evidence>
<keyword evidence="3 10" id="KW-0479">Metal-binding</keyword>
<comment type="subcellular location">
    <subcellularLocation>
        <location evidence="10">Cytoplasm</location>
    </subcellularLocation>
</comment>
<evidence type="ECO:0000256" key="10">
    <source>
        <dbReference type="HAMAP-Rule" id="MF_01820"/>
    </source>
</evidence>
<comment type="function">
    <text evidence="10">One of several proteins that assist in the late maturation steps of the functional core of the 30S ribosomal subunit. Helps release RbfA from mature subunits. May play a role in the assembly of ribosomal proteins into the subunit. Circularly permuted GTPase that catalyzes slow GTP hydrolysis, GTPase activity is stimulated by the 30S ribosomal subunit.</text>
</comment>
<dbReference type="PROSITE" id="PS50936">
    <property type="entry name" value="ENGC_GTPASE"/>
    <property type="match status" value="1"/>
</dbReference>
<dbReference type="PROSITE" id="PS51721">
    <property type="entry name" value="G_CP"/>
    <property type="match status" value="1"/>
</dbReference>
<feature type="binding site" evidence="10">
    <location>
        <position position="278"/>
    </location>
    <ligand>
        <name>Zn(2+)</name>
        <dbReference type="ChEBI" id="CHEBI:29105"/>
    </ligand>
</feature>
<feature type="binding site" evidence="10">
    <location>
        <position position="284"/>
    </location>
    <ligand>
        <name>Zn(2+)</name>
        <dbReference type="ChEBI" id="CHEBI:29105"/>
    </ligand>
</feature>
<evidence type="ECO:0000256" key="4">
    <source>
        <dbReference type="ARBA" id="ARBA00022730"/>
    </source>
</evidence>
<dbReference type="EC" id="3.6.1.-" evidence="10"/>
<dbReference type="GO" id="GO:0003924">
    <property type="term" value="F:GTPase activity"/>
    <property type="evidence" value="ECO:0007669"/>
    <property type="project" value="UniProtKB-UniRule"/>
</dbReference>
<comment type="cofactor">
    <cofactor evidence="10">
        <name>Zn(2+)</name>
        <dbReference type="ChEBI" id="CHEBI:29105"/>
    </cofactor>
    <text evidence="10">Binds 1 zinc ion per subunit.</text>
</comment>
<keyword evidence="2 10" id="KW-0690">Ribosome biogenesis</keyword>
<dbReference type="InterPro" id="IPR010914">
    <property type="entry name" value="RsgA_GTPase_dom"/>
</dbReference>
<dbReference type="Gene3D" id="1.10.40.50">
    <property type="entry name" value="Probable gtpase engc, domain 3"/>
    <property type="match status" value="1"/>
</dbReference>
<dbReference type="SUPFAM" id="SSF52540">
    <property type="entry name" value="P-loop containing nucleoside triphosphate hydrolases"/>
    <property type="match status" value="1"/>
</dbReference>
<evidence type="ECO:0000259" key="11">
    <source>
        <dbReference type="PROSITE" id="PS50936"/>
    </source>
</evidence>
<evidence type="ECO:0000256" key="1">
    <source>
        <dbReference type="ARBA" id="ARBA00022490"/>
    </source>
</evidence>
<keyword evidence="6 10" id="KW-0378">Hydrolase</keyword>
<comment type="caution">
    <text evidence="13">The sequence shown here is derived from an EMBL/GenBank/DDBJ whole genome shotgun (WGS) entry which is preliminary data.</text>
</comment>
<keyword evidence="1 10" id="KW-0963">Cytoplasm</keyword>
<keyword evidence="5 10" id="KW-0547">Nucleotide-binding</keyword>
<dbReference type="EMBL" id="MHPU01000021">
    <property type="protein sequence ID" value="OGZ88501.1"/>
    <property type="molecule type" value="Genomic_DNA"/>
</dbReference>
<evidence type="ECO:0000256" key="5">
    <source>
        <dbReference type="ARBA" id="ARBA00022741"/>
    </source>
</evidence>
<evidence type="ECO:0000256" key="2">
    <source>
        <dbReference type="ARBA" id="ARBA00022517"/>
    </source>
</evidence>
<organism evidence="13 14">
    <name type="scientific">Candidatus Staskawiczbacteria bacterium RIFOXYD1_FULL_32_13</name>
    <dbReference type="NCBI Taxonomy" id="1802234"/>
    <lineage>
        <taxon>Bacteria</taxon>
        <taxon>Candidatus Staskawicziibacteriota</taxon>
    </lineage>
</organism>
<name>A0A1G2JPW6_9BACT</name>
<proteinExistence type="inferred from homology"/>
<dbReference type="InterPro" id="IPR004881">
    <property type="entry name" value="Ribosome_biogen_GTPase_RsgA"/>
</dbReference>
<gene>
    <name evidence="10" type="primary">rsgA</name>
    <name evidence="13" type="ORF">A2561_01525</name>
</gene>
<feature type="binding site" evidence="10">
    <location>
        <begin position="186"/>
        <end position="194"/>
    </location>
    <ligand>
        <name>GTP</name>
        <dbReference type="ChEBI" id="CHEBI:37565"/>
    </ligand>
</feature>
<feature type="binding site" evidence="10">
    <location>
        <begin position="132"/>
        <end position="135"/>
    </location>
    <ligand>
        <name>GTP</name>
        <dbReference type="ChEBI" id="CHEBI:37565"/>
    </ligand>
</feature>
<keyword evidence="7 10" id="KW-0862">Zinc</keyword>
<dbReference type="GO" id="GO:0046872">
    <property type="term" value="F:metal ion binding"/>
    <property type="evidence" value="ECO:0007669"/>
    <property type="project" value="UniProtKB-KW"/>
</dbReference>
<keyword evidence="9 10" id="KW-0342">GTP-binding</keyword>
<dbReference type="GO" id="GO:0042274">
    <property type="term" value="P:ribosomal small subunit biogenesis"/>
    <property type="evidence" value="ECO:0007669"/>
    <property type="project" value="UniProtKB-UniRule"/>
</dbReference>
<evidence type="ECO:0000259" key="12">
    <source>
        <dbReference type="PROSITE" id="PS51721"/>
    </source>
</evidence>
<evidence type="ECO:0000256" key="6">
    <source>
        <dbReference type="ARBA" id="ARBA00022801"/>
    </source>
</evidence>
<dbReference type="GO" id="GO:0005737">
    <property type="term" value="C:cytoplasm"/>
    <property type="evidence" value="ECO:0007669"/>
    <property type="project" value="UniProtKB-SubCell"/>
</dbReference>
<evidence type="ECO:0000256" key="9">
    <source>
        <dbReference type="ARBA" id="ARBA00023134"/>
    </source>
</evidence>
<dbReference type="Gene3D" id="3.40.50.300">
    <property type="entry name" value="P-loop containing nucleotide triphosphate hydrolases"/>
    <property type="match status" value="1"/>
</dbReference>
<dbReference type="CDD" id="cd01854">
    <property type="entry name" value="YjeQ_EngC"/>
    <property type="match status" value="1"/>
</dbReference>
<comment type="subunit">
    <text evidence="10">Monomer. Associates with 30S ribosomal subunit, binds 16S rRNA.</text>
</comment>
<evidence type="ECO:0000313" key="14">
    <source>
        <dbReference type="Proteomes" id="UP000178935"/>
    </source>
</evidence>
<feature type="binding site" evidence="10">
    <location>
        <position position="271"/>
    </location>
    <ligand>
        <name>Zn(2+)</name>
        <dbReference type="ChEBI" id="CHEBI:29105"/>
    </ligand>
</feature>